<dbReference type="InterPro" id="IPR003661">
    <property type="entry name" value="HisK_dim/P_dom"/>
</dbReference>
<dbReference type="NCBIfam" id="TIGR00229">
    <property type="entry name" value="sensory_box"/>
    <property type="match status" value="1"/>
</dbReference>
<dbReference type="Proteomes" id="UP000545386">
    <property type="component" value="Unassembled WGS sequence"/>
</dbReference>
<dbReference type="SMART" id="SM00448">
    <property type="entry name" value="REC"/>
    <property type="match status" value="1"/>
</dbReference>
<evidence type="ECO:0000256" key="14">
    <source>
        <dbReference type="PROSITE-ProRule" id="PRU00169"/>
    </source>
</evidence>
<dbReference type="GO" id="GO:0005524">
    <property type="term" value="F:ATP binding"/>
    <property type="evidence" value="ECO:0007669"/>
    <property type="project" value="UniProtKB-KW"/>
</dbReference>
<evidence type="ECO:0000256" key="8">
    <source>
        <dbReference type="ARBA" id="ARBA00022741"/>
    </source>
</evidence>
<dbReference type="CDD" id="cd12915">
    <property type="entry name" value="PDC2_DGC_like"/>
    <property type="match status" value="1"/>
</dbReference>
<dbReference type="PROSITE" id="PS50110">
    <property type="entry name" value="RESPONSE_REGULATORY"/>
    <property type="match status" value="1"/>
</dbReference>
<feature type="domain" description="Histidine kinase" evidence="16">
    <location>
        <begin position="449"/>
        <end position="672"/>
    </location>
</feature>
<evidence type="ECO:0000256" key="12">
    <source>
        <dbReference type="ARBA" id="ARBA00023012"/>
    </source>
</evidence>
<keyword evidence="10" id="KW-0067">ATP-binding</keyword>
<dbReference type="InterPro" id="IPR029151">
    <property type="entry name" value="Sensor-like_sf"/>
</dbReference>
<comment type="caution">
    <text evidence="19">The sequence shown here is derived from an EMBL/GenBank/DDBJ whole genome shotgun (WGS) entry which is preliminary data.</text>
</comment>
<evidence type="ECO:0000256" key="11">
    <source>
        <dbReference type="ARBA" id="ARBA00022989"/>
    </source>
</evidence>
<feature type="transmembrane region" description="Helical" evidence="15">
    <location>
        <begin position="282"/>
        <end position="304"/>
    </location>
</feature>
<dbReference type="SMART" id="SM00091">
    <property type="entry name" value="PAS"/>
    <property type="match status" value="1"/>
</dbReference>
<dbReference type="InterPro" id="IPR036097">
    <property type="entry name" value="HisK_dim/P_sf"/>
</dbReference>
<dbReference type="CDD" id="cd00082">
    <property type="entry name" value="HisKA"/>
    <property type="match status" value="1"/>
</dbReference>
<dbReference type="PROSITE" id="PS50112">
    <property type="entry name" value="PAS"/>
    <property type="match status" value="1"/>
</dbReference>
<reference evidence="19 20" key="1">
    <citation type="submission" date="2020-08" db="EMBL/GenBank/DDBJ databases">
        <title>Paraeoetvoesia sp. YC-7-48 draft genome sequence.</title>
        <authorList>
            <person name="Yao L."/>
        </authorList>
    </citation>
    <scope>NUCLEOTIDE SEQUENCE [LARGE SCALE GENOMIC DNA]</scope>
    <source>
        <strain evidence="20">YC-7-48</strain>
    </source>
</reference>
<comment type="catalytic activity">
    <reaction evidence="1">
        <text>ATP + protein L-histidine = ADP + protein N-phospho-L-histidine.</text>
        <dbReference type="EC" id="2.7.13.3"/>
    </reaction>
</comment>
<evidence type="ECO:0000256" key="9">
    <source>
        <dbReference type="ARBA" id="ARBA00022777"/>
    </source>
</evidence>
<dbReference type="PROSITE" id="PS50109">
    <property type="entry name" value="HIS_KIN"/>
    <property type="match status" value="1"/>
</dbReference>
<dbReference type="SUPFAM" id="SSF103190">
    <property type="entry name" value="Sensory domain-like"/>
    <property type="match status" value="1"/>
</dbReference>
<keyword evidence="11 15" id="KW-1133">Transmembrane helix</keyword>
<sequence length="817" mass="90052">MQQVTHIRRLLFAQAVIVVAIIAGIVYEMAGAYYNAIDDTYAQATRTRNAIMAHSIQTFTMVDQALSNIAEHSGVIVADGPDILNHYLLVRRNDLPYVEVLQITDNNGTVIATTRQRLDNLGYRDFFAEHRNDQHRQLRISRPYIGQHDVVSGKWVVDLTRPIFDNDGNFSGVAVATLSLEDVSNTYDGLRHTEQDIIGLARDDGLLLARSPFAVSSIGRRLFADEATDQIILQTLQGDYRRTSPVDGEERVVAYGQIKHYPLFVYAGVSVDEALGLWKRRAILDGSLGILLGAMVIAFSYLLYRQIHKNYAADAARQQAQEETDRIFRSISDAVYRVDNGWRFTFLNRQAEELFGQSTQSIKGKLLWDVFPALLETQTKDEFEHAIQHHEMADFEQYYSPTHTWFNVRAYPGLDGLTVYLQDITAKKIREEQKHEAQRMDTLGQLTGGVAHDFNNLLTVIIGNTELIAEHVQHDQALRGMADTSLKAAERGATLVSQLLSYARRQPLNPSAITIPTLLDSMKHLLDTAVGNGIRVRCLHAPDVWPALADEGRLQDALINLCINGRDAMPDGGTITISTSNLHVTPDLVGLGDALATGDYVAISVRDTGIGMDKNTLERVFNPFFTTKDVGKGSGLGLPMVQGFARQSNGSVGIESTLGKGTTIVLYLPRAAGIDTASTDTPKAPLPTGKEKILLVEDEPLVKDHVCGLLKSLGYDLLCAENGAQALQLLMAHNDIDLLFTDVAMPGGMSGPELAREARLIYPELPVLFTSGYHGQLATENYGDLNGLLLEKPYNREQLAGKIREALGAGPHTPTQT</sequence>
<dbReference type="SUPFAM" id="SSF55785">
    <property type="entry name" value="PYP-like sensor domain (PAS domain)"/>
    <property type="match status" value="1"/>
</dbReference>
<comment type="subcellular location">
    <subcellularLocation>
        <location evidence="2">Cell membrane</location>
        <topology evidence="2">Multi-pass membrane protein</topology>
    </subcellularLocation>
</comment>
<evidence type="ECO:0000259" key="18">
    <source>
        <dbReference type="PROSITE" id="PS50112"/>
    </source>
</evidence>
<dbReference type="Gene3D" id="3.40.50.2300">
    <property type="match status" value="1"/>
</dbReference>
<dbReference type="EMBL" id="JACJUU010000005">
    <property type="protein sequence ID" value="MBC2769879.1"/>
    <property type="molecule type" value="Genomic_DNA"/>
</dbReference>
<feature type="modified residue" description="4-aspartylphosphate" evidence="14">
    <location>
        <position position="742"/>
    </location>
</feature>
<dbReference type="Pfam" id="PF02743">
    <property type="entry name" value="dCache_1"/>
    <property type="match status" value="1"/>
</dbReference>
<evidence type="ECO:0000313" key="19">
    <source>
        <dbReference type="EMBL" id="MBC2769879.1"/>
    </source>
</evidence>
<dbReference type="CDD" id="cd00130">
    <property type="entry name" value="PAS"/>
    <property type="match status" value="1"/>
</dbReference>
<dbReference type="Pfam" id="PF08448">
    <property type="entry name" value="PAS_4"/>
    <property type="match status" value="1"/>
</dbReference>
<accession>A0A842HM44</accession>
<feature type="domain" description="Response regulatory" evidence="17">
    <location>
        <begin position="692"/>
        <end position="807"/>
    </location>
</feature>
<evidence type="ECO:0000313" key="20">
    <source>
        <dbReference type="Proteomes" id="UP000545386"/>
    </source>
</evidence>
<keyword evidence="6" id="KW-0808">Transferase</keyword>
<dbReference type="EC" id="2.7.13.3" evidence="3"/>
<protein>
    <recommendedName>
        <fullName evidence="3">histidine kinase</fullName>
        <ecNumber evidence="3">2.7.13.3</ecNumber>
    </recommendedName>
</protein>
<evidence type="ECO:0000256" key="4">
    <source>
        <dbReference type="ARBA" id="ARBA00022475"/>
    </source>
</evidence>
<dbReference type="Pfam" id="PF00072">
    <property type="entry name" value="Response_reg"/>
    <property type="match status" value="1"/>
</dbReference>
<evidence type="ECO:0000256" key="13">
    <source>
        <dbReference type="ARBA" id="ARBA00023136"/>
    </source>
</evidence>
<dbReference type="PRINTS" id="PR00344">
    <property type="entry name" value="BCTRLSENSOR"/>
</dbReference>
<dbReference type="InterPro" id="IPR011006">
    <property type="entry name" value="CheY-like_superfamily"/>
</dbReference>
<dbReference type="Pfam" id="PF00512">
    <property type="entry name" value="HisKA"/>
    <property type="match status" value="1"/>
</dbReference>
<dbReference type="InterPro" id="IPR001789">
    <property type="entry name" value="Sig_transdc_resp-reg_receiver"/>
</dbReference>
<evidence type="ECO:0000256" key="5">
    <source>
        <dbReference type="ARBA" id="ARBA00022553"/>
    </source>
</evidence>
<dbReference type="InterPro" id="IPR033479">
    <property type="entry name" value="dCache_1"/>
</dbReference>
<evidence type="ECO:0000256" key="6">
    <source>
        <dbReference type="ARBA" id="ARBA00022679"/>
    </source>
</evidence>
<evidence type="ECO:0000256" key="10">
    <source>
        <dbReference type="ARBA" id="ARBA00022840"/>
    </source>
</evidence>
<dbReference type="InterPro" id="IPR000014">
    <property type="entry name" value="PAS"/>
</dbReference>
<keyword evidence="5 14" id="KW-0597">Phosphoprotein</keyword>
<keyword evidence="8" id="KW-0547">Nucleotide-binding</keyword>
<dbReference type="InterPro" id="IPR036890">
    <property type="entry name" value="HATPase_C_sf"/>
</dbReference>
<evidence type="ECO:0000259" key="16">
    <source>
        <dbReference type="PROSITE" id="PS50109"/>
    </source>
</evidence>
<evidence type="ECO:0000256" key="7">
    <source>
        <dbReference type="ARBA" id="ARBA00022692"/>
    </source>
</evidence>
<name>A0A842HM44_9BURK</name>
<gene>
    <name evidence="19" type="ORF">GTU67_08140</name>
</gene>
<dbReference type="InterPro" id="IPR005467">
    <property type="entry name" value="His_kinase_dom"/>
</dbReference>
<keyword evidence="12" id="KW-0902">Two-component regulatory system</keyword>
<dbReference type="CDD" id="cd12914">
    <property type="entry name" value="PDC1_DGC_like"/>
    <property type="match status" value="1"/>
</dbReference>
<keyword evidence="7 15" id="KW-0812">Transmembrane</keyword>
<feature type="domain" description="PAS" evidence="18">
    <location>
        <begin position="320"/>
        <end position="390"/>
    </location>
</feature>
<evidence type="ECO:0000256" key="1">
    <source>
        <dbReference type="ARBA" id="ARBA00000085"/>
    </source>
</evidence>
<dbReference type="SUPFAM" id="SSF47384">
    <property type="entry name" value="Homodimeric domain of signal transducing histidine kinase"/>
    <property type="match status" value="1"/>
</dbReference>
<keyword evidence="20" id="KW-1185">Reference proteome</keyword>
<dbReference type="InterPro" id="IPR035965">
    <property type="entry name" value="PAS-like_dom_sf"/>
</dbReference>
<feature type="transmembrane region" description="Helical" evidence="15">
    <location>
        <begin position="6"/>
        <end position="27"/>
    </location>
</feature>
<evidence type="ECO:0000256" key="15">
    <source>
        <dbReference type="SAM" id="Phobius"/>
    </source>
</evidence>
<dbReference type="InterPro" id="IPR013656">
    <property type="entry name" value="PAS_4"/>
</dbReference>
<dbReference type="AlphaFoldDB" id="A0A842HM44"/>
<dbReference type="SUPFAM" id="SSF55874">
    <property type="entry name" value="ATPase domain of HSP90 chaperone/DNA topoisomerase II/histidine kinase"/>
    <property type="match status" value="1"/>
</dbReference>
<dbReference type="Gene3D" id="3.30.565.10">
    <property type="entry name" value="Histidine kinase-like ATPase, C-terminal domain"/>
    <property type="match status" value="1"/>
</dbReference>
<keyword evidence="13 15" id="KW-0472">Membrane</keyword>
<evidence type="ECO:0000256" key="3">
    <source>
        <dbReference type="ARBA" id="ARBA00012438"/>
    </source>
</evidence>
<organism evidence="19 20">
    <name type="scientific">Pusillimonas minor</name>
    <dbReference type="NCBI Taxonomy" id="2697024"/>
    <lineage>
        <taxon>Bacteria</taxon>
        <taxon>Pseudomonadati</taxon>
        <taxon>Pseudomonadota</taxon>
        <taxon>Betaproteobacteria</taxon>
        <taxon>Burkholderiales</taxon>
        <taxon>Alcaligenaceae</taxon>
        <taxon>Pusillimonas</taxon>
    </lineage>
</organism>
<evidence type="ECO:0000256" key="2">
    <source>
        <dbReference type="ARBA" id="ARBA00004651"/>
    </source>
</evidence>
<dbReference type="PANTHER" id="PTHR43065:SF49">
    <property type="entry name" value="HISTIDINE KINASE"/>
    <property type="match status" value="1"/>
</dbReference>
<dbReference type="Gene3D" id="1.10.287.130">
    <property type="match status" value="1"/>
</dbReference>
<dbReference type="SUPFAM" id="SSF52172">
    <property type="entry name" value="CheY-like"/>
    <property type="match status" value="1"/>
</dbReference>
<dbReference type="InterPro" id="IPR004358">
    <property type="entry name" value="Sig_transdc_His_kin-like_C"/>
</dbReference>
<dbReference type="Gene3D" id="3.30.450.20">
    <property type="entry name" value="PAS domain"/>
    <property type="match status" value="3"/>
</dbReference>
<dbReference type="RefSeq" id="WP_185779597.1">
    <property type="nucleotide sequence ID" value="NZ_JACJUU010000005.1"/>
</dbReference>
<dbReference type="Pfam" id="PF02518">
    <property type="entry name" value="HATPase_c"/>
    <property type="match status" value="1"/>
</dbReference>
<keyword evidence="9" id="KW-0418">Kinase</keyword>
<dbReference type="SMART" id="SM00387">
    <property type="entry name" value="HATPase_c"/>
    <property type="match status" value="1"/>
</dbReference>
<dbReference type="GO" id="GO:0000155">
    <property type="term" value="F:phosphorelay sensor kinase activity"/>
    <property type="evidence" value="ECO:0007669"/>
    <property type="project" value="InterPro"/>
</dbReference>
<dbReference type="SMART" id="SM00388">
    <property type="entry name" value="HisKA"/>
    <property type="match status" value="1"/>
</dbReference>
<evidence type="ECO:0000259" key="17">
    <source>
        <dbReference type="PROSITE" id="PS50110"/>
    </source>
</evidence>
<dbReference type="PANTHER" id="PTHR43065">
    <property type="entry name" value="SENSOR HISTIDINE KINASE"/>
    <property type="match status" value="1"/>
</dbReference>
<keyword evidence="4" id="KW-1003">Cell membrane</keyword>
<dbReference type="InterPro" id="IPR003594">
    <property type="entry name" value="HATPase_dom"/>
</dbReference>
<proteinExistence type="predicted"/>
<dbReference type="GO" id="GO:0005886">
    <property type="term" value="C:plasma membrane"/>
    <property type="evidence" value="ECO:0007669"/>
    <property type="project" value="UniProtKB-SubCell"/>
</dbReference>